<dbReference type="Proteomes" id="UP000237105">
    <property type="component" value="Unassembled WGS sequence"/>
</dbReference>
<gene>
    <name evidence="1" type="ORF">PanWU01x14_356380</name>
</gene>
<feature type="non-terminal residue" evidence="1">
    <location>
        <position position="1"/>
    </location>
</feature>
<dbReference type="AlphaFoldDB" id="A0A2P5A8Z4"/>
<reference evidence="2" key="1">
    <citation type="submission" date="2016-06" db="EMBL/GenBank/DDBJ databases">
        <title>Parallel loss of symbiosis genes in relatives of nitrogen-fixing non-legume Parasponia.</title>
        <authorList>
            <person name="Van Velzen R."/>
            <person name="Holmer R."/>
            <person name="Bu F."/>
            <person name="Rutten L."/>
            <person name="Van Zeijl A."/>
            <person name="Liu W."/>
            <person name="Santuari L."/>
            <person name="Cao Q."/>
            <person name="Sharma T."/>
            <person name="Shen D."/>
            <person name="Roswanjaya Y."/>
            <person name="Wardhani T."/>
            <person name="Kalhor M.S."/>
            <person name="Jansen J."/>
            <person name="Van den Hoogen J."/>
            <person name="Gungor B."/>
            <person name="Hartog M."/>
            <person name="Hontelez J."/>
            <person name="Verver J."/>
            <person name="Yang W.-C."/>
            <person name="Schijlen E."/>
            <person name="Repin R."/>
            <person name="Schilthuizen M."/>
            <person name="Schranz E."/>
            <person name="Heidstra R."/>
            <person name="Miyata K."/>
            <person name="Fedorova E."/>
            <person name="Kohlen W."/>
            <person name="Bisseling T."/>
            <person name="Smit S."/>
            <person name="Geurts R."/>
        </authorList>
    </citation>
    <scope>NUCLEOTIDE SEQUENCE [LARGE SCALE GENOMIC DNA]</scope>
    <source>
        <strain evidence="2">cv. WU1-14</strain>
    </source>
</reference>
<keyword evidence="2" id="KW-1185">Reference proteome</keyword>
<organism evidence="1 2">
    <name type="scientific">Parasponia andersonii</name>
    <name type="common">Sponia andersonii</name>
    <dbReference type="NCBI Taxonomy" id="3476"/>
    <lineage>
        <taxon>Eukaryota</taxon>
        <taxon>Viridiplantae</taxon>
        <taxon>Streptophyta</taxon>
        <taxon>Embryophyta</taxon>
        <taxon>Tracheophyta</taxon>
        <taxon>Spermatophyta</taxon>
        <taxon>Magnoliopsida</taxon>
        <taxon>eudicotyledons</taxon>
        <taxon>Gunneridae</taxon>
        <taxon>Pentapetalae</taxon>
        <taxon>rosids</taxon>
        <taxon>fabids</taxon>
        <taxon>Rosales</taxon>
        <taxon>Cannabaceae</taxon>
        <taxon>Parasponia</taxon>
    </lineage>
</organism>
<sequence length="114" mass="12704">RKGPYKTGVAESVDKDSERGHFCQLMSPGWVSKDRVGGSLALAQRELRASWLNQEKPLESTSAIQLSTKTGKKQLDDVDVDVDGDERYVGGEEGRLWRRGERGNDEQAIHFNAT</sequence>
<dbReference type="OrthoDB" id="10427248at2759"/>
<name>A0A2P5A8Z4_PARAD</name>
<evidence type="ECO:0000313" key="2">
    <source>
        <dbReference type="Proteomes" id="UP000237105"/>
    </source>
</evidence>
<protein>
    <submittedName>
        <fullName evidence="1">Uncharacterized protein</fullName>
    </submittedName>
</protein>
<accession>A0A2P5A8Z4</accession>
<comment type="caution">
    <text evidence="1">The sequence shown here is derived from an EMBL/GenBank/DDBJ whole genome shotgun (WGS) entry which is preliminary data.</text>
</comment>
<dbReference type="EMBL" id="JXTB01000764">
    <property type="protein sequence ID" value="PON32994.1"/>
    <property type="molecule type" value="Genomic_DNA"/>
</dbReference>
<evidence type="ECO:0000313" key="1">
    <source>
        <dbReference type="EMBL" id="PON32994.1"/>
    </source>
</evidence>
<proteinExistence type="predicted"/>